<reference evidence="1" key="1">
    <citation type="journal article" date="2021" name="Nat. Commun.">
        <title>Genetic determinants of endophytism in the Arabidopsis root mycobiome.</title>
        <authorList>
            <person name="Mesny F."/>
            <person name="Miyauchi S."/>
            <person name="Thiergart T."/>
            <person name="Pickel B."/>
            <person name="Atanasova L."/>
            <person name="Karlsson M."/>
            <person name="Huettel B."/>
            <person name="Barry K.W."/>
            <person name="Haridas S."/>
            <person name="Chen C."/>
            <person name="Bauer D."/>
            <person name="Andreopoulos W."/>
            <person name="Pangilinan J."/>
            <person name="LaButti K."/>
            <person name="Riley R."/>
            <person name="Lipzen A."/>
            <person name="Clum A."/>
            <person name="Drula E."/>
            <person name="Henrissat B."/>
            <person name="Kohler A."/>
            <person name="Grigoriev I.V."/>
            <person name="Martin F.M."/>
            <person name="Hacquard S."/>
        </authorList>
    </citation>
    <scope>NUCLEOTIDE SEQUENCE</scope>
    <source>
        <strain evidence="1">MPI-CAGE-CH-0230</strain>
    </source>
</reference>
<accession>A0A9P8Y433</accession>
<evidence type="ECO:0000313" key="1">
    <source>
        <dbReference type="EMBL" id="KAH7029207.1"/>
    </source>
</evidence>
<organism evidence="1 2">
    <name type="scientific">Microdochium trichocladiopsis</name>
    <dbReference type="NCBI Taxonomy" id="1682393"/>
    <lineage>
        <taxon>Eukaryota</taxon>
        <taxon>Fungi</taxon>
        <taxon>Dikarya</taxon>
        <taxon>Ascomycota</taxon>
        <taxon>Pezizomycotina</taxon>
        <taxon>Sordariomycetes</taxon>
        <taxon>Xylariomycetidae</taxon>
        <taxon>Xylariales</taxon>
        <taxon>Microdochiaceae</taxon>
        <taxon>Microdochium</taxon>
    </lineage>
</organism>
<dbReference type="EMBL" id="JAGTJQ010000006">
    <property type="protein sequence ID" value="KAH7029207.1"/>
    <property type="molecule type" value="Genomic_DNA"/>
</dbReference>
<gene>
    <name evidence="1" type="ORF">B0I36DRAFT_129428</name>
</gene>
<dbReference type="RefSeq" id="XP_046011495.1">
    <property type="nucleotide sequence ID" value="XM_046148180.1"/>
</dbReference>
<name>A0A9P8Y433_9PEZI</name>
<protein>
    <submittedName>
        <fullName evidence="1">Uncharacterized protein</fullName>
    </submittedName>
</protein>
<dbReference type="Proteomes" id="UP000756346">
    <property type="component" value="Unassembled WGS sequence"/>
</dbReference>
<comment type="caution">
    <text evidence="1">The sequence shown here is derived from an EMBL/GenBank/DDBJ whole genome shotgun (WGS) entry which is preliminary data.</text>
</comment>
<dbReference type="GeneID" id="70177726"/>
<keyword evidence="2" id="KW-1185">Reference proteome</keyword>
<sequence length="179" mass="20077">MHACTHAPLHSTYTRSPAPSLCPLPLPLLLPSSFHPFHTPPPTSSITTRPLHILTDLTATHLGLLLSRRLDSRSHQIPPPTRTNATGLDRRVYPGHHLRRPYARSSYPTTRIWTTLLLHKKPGGSACEFEFRTGLPPFPWRGALAGAHSGKDQTLKTHWLDTLTFASRHLITRHSRSHI</sequence>
<dbReference type="AlphaFoldDB" id="A0A9P8Y433"/>
<proteinExistence type="predicted"/>
<evidence type="ECO:0000313" key="2">
    <source>
        <dbReference type="Proteomes" id="UP000756346"/>
    </source>
</evidence>